<sequence length="174" mass="19337">MEVCLDCKSGNPSQLPFVPRLPLNERTTCAVMLTAGLKNEQGKLHTSVPPDVHRAVLNVPGGRLTQLLDEATASDFVTMRTILYSTLAAKRMPQGSPAFDTFVRSAQWILDPADPENYSWYVSNGAGIPADREALVQYITRDKVVPILHAHPHQCGQRTRWQFKAADRHGIQPH</sequence>
<dbReference type="EMBL" id="MT520815">
    <property type="protein sequence ID" value="QKW93776.1"/>
    <property type="molecule type" value="Genomic_DNA"/>
</dbReference>
<organism evidence="1">
    <name type="scientific">Vitiosangium cumulatum</name>
    <dbReference type="NCBI Taxonomy" id="1867796"/>
    <lineage>
        <taxon>Bacteria</taxon>
        <taxon>Pseudomonadati</taxon>
        <taxon>Myxococcota</taxon>
        <taxon>Myxococcia</taxon>
        <taxon>Myxococcales</taxon>
        <taxon>Cystobacterineae</taxon>
        <taxon>Archangiaceae</taxon>
        <taxon>Vitiosangium</taxon>
    </lineage>
</organism>
<accession>A0A7D5BDH2</accession>
<evidence type="ECO:0000313" key="1">
    <source>
        <dbReference type="EMBL" id="QKW93776.1"/>
    </source>
</evidence>
<name>A0A7D5BDH2_9BACT</name>
<dbReference type="AlphaFoldDB" id="A0A7D5BDH2"/>
<protein>
    <submittedName>
        <fullName evidence="1">Uncharacterized protein</fullName>
    </submittedName>
</protein>
<proteinExistence type="predicted"/>
<reference evidence="1" key="1">
    <citation type="journal article" date="2020" name="Molecules">
        <title>2-Hydroxysorangiadenosine: Structure and Biosynthesis of a Myxobacterial Sesquiterpene-Nucleoside.</title>
        <authorList>
            <person name="Okoth D.A."/>
            <person name="Hug J.J."/>
            <person name="Garcia R."/>
            <person name="Sproer C."/>
            <person name="Overmann J."/>
            <person name="Muller R."/>
        </authorList>
    </citation>
    <scope>NUCLEOTIDE SEQUENCE</scope>
    <source>
        <strain evidence="1">MCy10943</strain>
    </source>
</reference>